<dbReference type="InterPro" id="IPR001851">
    <property type="entry name" value="ABC_transp_permease"/>
</dbReference>
<comment type="caution">
    <text evidence="7">The sequence shown here is derived from an EMBL/GenBank/DDBJ whole genome shotgun (WGS) entry which is preliminary data.</text>
</comment>
<feature type="transmembrane region" description="Helical" evidence="6">
    <location>
        <begin position="112"/>
        <end position="134"/>
    </location>
</feature>
<feature type="transmembrane region" description="Helical" evidence="6">
    <location>
        <begin position="88"/>
        <end position="106"/>
    </location>
</feature>
<dbReference type="EMBL" id="NDYC01000026">
    <property type="protein sequence ID" value="OXZ27064.1"/>
    <property type="molecule type" value="Genomic_DNA"/>
</dbReference>
<sequence length="366" mass="39747">MKNNNEKISIFTKYNKLFFMLLSIIIGLLVGALALVLAGYNPLEAYKLMLEGIFKRPKNVGWTIVNAIPIIFTGLGVAFAFKTGLFNIGAEGQYIVGTMVAFLLGYNLHLPAFIHVPVVIIVGMLAGAAFGALAGFLKAKFGIHEVISTIMLNWIAFYFNNMVANYPKFKAPNSMGTHEVQETAKITLMQNVKGLPKAIDNFFKAPIHLGLILAIVAAILLWYILKKTNLGYELKAVGLNQDAAKYGGIDVNKKLTLSMAISGAVCSLGGITQVLGYRYTISALSSMENFGFDGLAVSLLANNNPIGCIFSGLFFGGLKYSGANVQRVLHAPTEMINIIMGTIILFTAIPLMFRIIKSRFKNKGGK</sequence>
<keyword evidence="3 6" id="KW-0812">Transmembrane</keyword>
<dbReference type="Pfam" id="PF02653">
    <property type="entry name" value="BPD_transp_2"/>
    <property type="match status" value="1"/>
</dbReference>
<protein>
    <submittedName>
        <fullName evidence="7">ABC transporter permease</fullName>
    </submittedName>
</protein>
<organism evidence="7 8">
    <name type="scientific">Finegoldia magna</name>
    <name type="common">Peptostreptococcus magnus</name>
    <dbReference type="NCBI Taxonomy" id="1260"/>
    <lineage>
        <taxon>Bacteria</taxon>
        <taxon>Bacillati</taxon>
        <taxon>Bacillota</taxon>
        <taxon>Tissierellia</taxon>
        <taxon>Tissierellales</taxon>
        <taxon>Peptoniphilaceae</taxon>
        <taxon>Finegoldia</taxon>
    </lineage>
</organism>
<evidence type="ECO:0000256" key="4">
    <source>
        <dbReference type="ARBA" id="ARBA00022989"/>
    </source>
</evidence>
<evidence type="ECO:0000256" key="3">
    <source>
        <dbReference type="ARBA" id="ARBA00022692"/>
    </source>
</evidence>
<evidence type="ECO:0000256" key="6">
    <source>
        <dbReference type="SAM" id="Phobius"/>
    </source>
</evidence>
<dbReference type="GO" id="GO:0022857">
    <property type="term" value="F:transmembrane transporter activity"/>
    <property type="evidence" value="ECO:0007669"/>
    <property type="project" value="InterPro"/>
</dbReference>
<feature type="transmembrane region" description="Helical" evidence="6">
    <location>
        <begin position="60"/>
        <end position="81"/>
    </location>
</feature>
<evidence type="ECO:0000313" key="8">
    <source>
        <dbReference type="Proteomes" id="UP000215413"/>
    </source>
</evidence>
<evidence type="ECO:0000256" key="2">
    <source>
        <dbReference type="ARBA" id="ARBA00022475"/>
    </source>
</evidence>
<keyword evidence="5 6" id="KW-0472">Membrane</keyword>
<feature type="transmembrane region" description="Helical" evidence="6">
    <location>
        <begin position="141"/>
        <end position="159"/>
    </location>
</feature>
<feature type="transmembrane region" description="Helical" evidence="6">
    <location>
        <begin position="205"/>
        <end position="225"/>
    </location>
</feature>
<keyword evidence="4 6" id="KW-1133">Transmembrane helix</keyword>
<dbReference type="AlphaFoldDB" id="A0A233V3V1"/>
<evidence type="ECO:0000256" key="1">
    <source>
        <dbReference type="ARBA" id="ARBA00004651"/>
    </source>
</evidence>
<dbReference type="PANTHER" id="PTHR47089:SF1">
    <property type="entry name" value="GUANOSINE ABC TRANSPORTER PERMEASE PROTEIN NUPP"/>
    <property type="match status" value="1"/>
</dbReference>
<gene>
    <name evidence="7" type="ORF">B9N49_05670</name>
</gene>
<feature type="transmembrane region" description="Helical" evidence="6">
    <location>
        <begin position="17"/>
        <end position="40"/>
    </location>
</feature>
<dbReference type="RefSeq" id="WP_094205894.1">
    <property type="nucleotide sequence ID" value="NZ_JAWGME010000005.1"/>
</dbReference>
<dbReference type="GO" id="GO:0005886">
    <property type="term" value="C:plasma membrane"/>
    <property type="evidence" value="ECO:0007669"/>
    <property type="project" value="UniProtKB-SubCell"/>
</dbReference>
<name>A0A233V3V1_FINMA</name>
<feature type="transmembrane region" description="Helical" evidence="6">
    <location>
        <begin position="335"/>
        <end position="356"/>
    </location>
</feature>
<feature type="transmembrane region" description="Helical" evidence="6">
    <location>
        <begin position="255"/>
        <end position="277"/>
    </location>
</feature>
<reference evidence="8" key="1">
    <citation type="submission" date="2017-04" db="EMBL/GenBank/DDBJ databases">
        <title>Finegoldia magna isolated from orthopedic joint implant-associated infections.</title>
        <authorList>
            <person name="Bjorklund S."/>
            <person name="Bruggemann H."/>
            <person name="Jensen A."/>
            <person name="Hellmark B."/>
            <person name="Soderquist B."/>
        </authorList>
    </citation>
    <scope>NUCLEOTIDE SEQUENCE [LARGE SCALE GENOMIC DNA]</scope>
    <source>
        <strain evidence="8">CCUG 54800</strain>
    </source>
</reference>
<comment type="subcellular location">
    <subcellularLocation>
        <location evidence="1">Cell membrane</location>
        <topology evidence="1">Multi-pass membrane protein</topology>
    </subcellularLocation>
</comment>
<evidence type="ECO:0000256" key="5">
    <source>
        <dbReference type="ARBA" id="ARBA00023136"/>
    </source>
</evidence>
<accession>A0A233V3V1</accession>
<dbReference type="CDD" id="cd06580">
    <property type="entry name" value="TM_PBP1_transp_TpRbsC_like"/>
    <property type="match status" value="1"/>
</dbReference>
<dbReference type="PANTHER" id="PTHR47089">
    <property type="entry name" value="ABC TRANSPORTER, PERMEASE PROTEIN"/>
    <property type="match status" value="1"/>
</dbReference>
<keyword evidence="2" id="KW-1003">Cell membrane</keyword>
<evidence type="ECO:0000313" key="7">
    <source>
        <dbReference type="EMBL" id="OXZ27064.1"/>
    </source>
</evidence>
<proteinExistence type="predicted"/>
<dbReference type="Proteomes" id="UP000215413">
    <property type="component" value="Unassembled WGS sequence"/>
</dbReference>